<keyword evidence="6" id="KW-1185">Reference proteome</keyword>
<dbReference type="InterPro" id="IPR050541">
    <property type="entry name" value="LRR_TM_domain-containing"/>
</dbReference>
<dbReference type="Gene3D" id="3.80.10.10">
    <property type="entry name" value="Ribonuclease Inhibitor"/>
    <property type="match status" value="1"/>
</dbReference>
<keyword evidence="4" id="KW-1133">Transmembrane helix</keyword>
<evidence type="ECO:0000256" key="1">
    <source>
        <dbReference type="ARBA" id="ARBA00022614"/>
    </source>
</evidence>
<keyword evidence="3" id="KW-0677">Repeat</keyword>
<feature type="transmembrane region" description="Helical" evidence="4">
    <location>
        <begin position="174"/>
        <end position="198"/>
    </location>
</feature>
<keyword evidence="2" id="KW-0732">Signal</keyword>
<evidence type="ECO:0008006" key="7">
    <source>
        <dbReference type="Google" id="ProtNLM"/>
    </source>
</evidence>
<dbReference type="AlphaFoldDB" id="A0A6J8E033"/>
<dbReference type="OrthoDB" id="6151426at2759"/>
<dbReference type="SUPFAM" id="SSF52200">
    <property type="entry name" value="Toll/Interleukin receptor TIR domain"/>
    <property type="match status" value="1"/>
</dbReference>
<dbReference type="Pfam" id="PF13855">
    <property type="entry name" value="LRR_8"/>
    <property type="match status" value="1"/>
</dbReference>
<dbReference type="GO" id="GO:0005886">
    <property type="term" value="C:plasma membrane"/>
    <property type="evidence" value="ECO:0007669"/>
    <property type="project" value="TreeGrafter"/>
</dbReference>
<keyword evidence="4" id="KW-0472">Membrane</keyword>
<proteinExistence type="predicted"/>
<evidence type="ECO:0000256" key="4">
    <source>
        <dbReference type="SAM" id="Phobius"/>
    </source>
</evidence>
<accession>A0A6J8E033</accession>
<evidence type="ECO:0000313" key="5">
    <source>
        <dbReference type="EMBL" id="CAC5413810.1"/>
    </source>
</evidence>
<sequence>MHDTNCPSECSCFLRYNQSITIVDCRGANLSFVPDSVPKGLIDMWLQNNNISILNFIPYFNNVRQLYMSSNRLREIKDNVFSEMKNLKFLKVDDNFLGYLPKTIGSLNLDEMYIDHNPLLCDCNSLWLKYWMWNNILALKRLEDITCKSFDGIEKFLQVPDEKFTCVNNFAKSFVAEILGTLFGIAAMCLLTIAIVFWQSIKVLLYFKFGFHPFDRQSNEDYETIDITFVYSKMYEDFIKEKSKILQKFVVCYTTKHFVPGYLWDTNIRNAVHHSKYVLILLTDDIEANIINSTYAACEQKFEKRIDFLLGFIKTKRNIDEFKVNEGFKRYFKLHQKLKPYSMLFWENLSYKLASCKDRIWKENDIELNQNIEEQLFCESNLRDTESNCEAYDACVCYLDED</sequence>
<organism evidence="5 6">
    <name type="scientific">Mytilus coruscus</name>
    <name type="common">Sea mussel</name>
    <dbReference type="NCBI Taxonomy" id="42192"/>
    <lineage>
        <taxon>Eukaryota</taxon>
        <taxon>Metazoa</taxon>
        <taxon>Spiralia</taxon>
        <taxon>Lophotrochozoa</taxon>
        <taxon>Mollusca</taxon>
        <taxon>Bivalvia</taxon>
        <taxon>Autobranchia</taxon>
        <taxon>Pteriomorphia</taxon>
        <taxon>Mytilida</taxon>
        <taxon>Mytiloidea</taxon>
        <taxon>Mytilidae</taxon>
        <taxon>Mytilinae</taxon>
        <taxon>Mytilus</taxon>
    </lineage>
</organism>
<dbReference type="Proteomes" id="UP000507470">
    <property type="component" value="Unassembled WGS sequence"/>
</dbReference>
<evidence type="ECO:0000256" key="2">
    <source>
        <dbReference type="ARBA" id="ARBA00022729"/>
    </source>
</evidence>
<dbReference type="PANTHER" id="PTHR24369">
    <property type="entry name" value="ANTIGEN BSP, PUTATIVE-RELATED"/>
    <property type="match status" value="1"/>
</dbReference>
<protein>
    <recommendedName>
        <fullName evidence="7">TIR domain-containing protein</fullName>
    </recommendedName>
</protein>
<dbReference type="SUPFAM" id="SSF52058">
    <property type="entry name" value="L domain-like"/>
    <property type="match status" value="1"/>
</dbReference>
<dbReference type="InterPro" id="IPR035897">
    <property type="entry name" value="Toll_tir_struct_dom_sf"/>
</dbReference>
<keyword evidence="1" id="KW-0433">Leucine-rich repeat</keyword>
<dbReference type="PANTHER" id="PTHR24369:SF210">
    <property type="entry name" value="CHAOPTIN-RELATED"/>
    <property type="match status" value="1"/>
</dbReference>
<evidence type="ECO:0000313" key="6">
    <source>
        <dbReference type="Proteomes" id="UP000507470"/>
    </source>
</evidence>
<evidence type="ECO:0000256" key="3">
    <source>
        <dbReference type="ARBA" id="ARBA00022737"/>
    </source>
</evidence>
<dbReference type="InterPro" id="IPR001611">
    <property type="entry name" value="Leu-rich_rpt"/>
</dbReference>
<dbReference type="EMBL" id="CACVKT020008240">
    <property type="protein sequence ID" value="CAC5413810.1"/>
    <property type="molecule type" value="Genomic_DNA"/>
</dbReference>
<reference evidence="5 6" key="1">
    <citation type="submission" date="2020-06" db="EMBL/GenBank/DDBJ databases">
        <authorList>
            <person name="Li R."/>
            <person name="Bekaert M."/>
        </authorList>
    </citation>
    <scope>NUCLEOTIDE SEQUENCE [LARGE SCALE GENOMIC DNA]</scope>
    <source>
        <strain evidence="6">wild</strain>
    </source>
</reference>
<dbReference type="InterPro" id="IPR032675">
    <property type="entry name" value="LRR_dom_sf"/>
</dbReference>
<dbReference type="Gene3D" id="3.40.50.10140">
    <property type="entry name" value="Toll/interleukin-1 receptor homology (TIR) domain"/>
    <property type="match status" value="1"/>
</dbReference>
<name>A0A6J8E033_MYTCO</name>
<keyword evidence="4" id="KW-0812">Transmembrane</keyword>
<gene>
    <name evidence="5" type="ORF">MCOR_46670</name>
</gene>